<dbReference type="EMBL" id="JBHMDY010000006">
    <property type="protein sequence ID" value="MFB9260608.1"/>
    <property type="molecule type" value="Genomic_DNA"/>
</dbReference>
<keyword evidence="2" id="KW-1185">Reference proteome</keyword>
<proteinExistence type="predicted"/>
<dbReference type="Proteomes" id="UP001589700">
    <property type="component" value="Unassembled WGS sequence"/>
</dbReference>
<gene>
    <name evidence="1" type="ORF">ACFFVD_12415</name>
</gene>
<dbReference type="SUPFAM" id="SSF159888">
    <property type="entry name" value="YdhG-like"/>
    <property type="match status" value="1"/>
</dbReference>
<name>A0ABV5JSE9_9ACTN</name>
<protein>
    <submittedName>
        <fullName evidence="1">DUF1801 domain-containing protein</fullName>
    </submittedName>
</protein>
<evidence type="ECO:0000313" key="2">
    <source>
        <dbReference type="Proteomes" id="UP001589700"/>
    </source>
</evidence>
<evidence type="ECO:0000313" key="1">
    <source>
        <dbReference type="EMBL" id="MFB9260608.1"/>
    </source>
</evidence>
<sequence>MDVAKKVSKWPDGARQIGERLHAVISEAAPGLTPRSMWGAPGYARQGRVLVHFRQDDGLVTFGLTEHARLTVPAGSTDQLMPTSWALESIDEATELRVAQIVRDAAS</sequence>
<reference evidence="1 2" key="1">
    <citation type="submission" date="2024-09" db="EMBL/GenBank/DDBJ databases">
        <authorList>
            <person name="Sun Q."/>
            <person name="Mori K."/>
        </authorList>
    </citation>
    <scope>NUCLEOTIDE SEQUENCE [LARGE SCALE GENOMIC DNA]</scope>
    <source>
        <strain evidence="1 2">CCM 7659</strain>
    </source>
</reference>
<comment type="caution">
    <text evidence="1">The sequence shown here is derived from an EMBL/GenBank/DDBJ whole genome shotgun (WGS) entry which is preliminary data.</text>
</comment>
<accession>A0ABV5JSE9</accession>
<dbReference type="RefSeq" id="WP_182631591.1">
    <property type="nucleotide sequence ID" value="NZ_JAALDM010000066.1"/>
</dbReference>
<organism evidence="1 2">
    <name type="scientific">Dietzia aerolata</name>
    <dbReference type="NCBI Taxonomy" id="595984"/>
    <lineage>
        <taxon>Bacteria</taxon>
        <taxon>Bacillati</taxon>
        <taxon>Actinomycetota</taxon>
        <taxon>Actinomycetes</taxon>
        <taxon>Mycobacteriales</taxon>
        <taxon>Dietziaceae</taxon>
        <taxon>Dietzia</taxon>
    </lineage>
</organism>